<reference evidence="4" key="1">
    <citation type="journal article" date="2014" name="Proc. Natl. Acad. Sci. U.S.A.">
        <title>Extensive sampling of basidiomycete genomes demonstrates inadequacy of the white-rot/brown-rot paradigm for wood decay fungi.</title>
        <authorList>
            <person name="Riley R."/>
            <person name="Salamov A.A."/>
            <person name="Brown D.W."/>
            <person name="Nagy L.G."/>
            <person name="Floudas D."/>
            <person name="Held B.W."/>
            <person name="Levasseur A."/>
            <person name="Lombard V."/>
            <person name="Morin E."/>
            <person name="Otillar R."/>
            <person name="Lindquist E.A."/>
            <person name="Sun H."/>
            <person name="LaButti K.M."/>
            <person name="Schmutz J."/>
            <person name="Jabbour D."/>
            <person name="Luo H."/>
            <person name="Baker S.E."/>
            <person name="Pisabarro A.G."/>
            <person name="Walton J.D."/>
            <person name="Blanchette R.A."/>
            <person name="Henrissat B."/>
            <person name="Martin F."/>
            <person name="Cullen D."/>
            <person name="Hibbett D.S."/>
            <person name="Grigoriev I.V."/>
        </authorList>
    </citation>
    <scope>NUCLEOTIDE SEQUENCE [LARGE SCALE GENOMIC DNA]</scope>
    <source>
        <strain evidence="4">PC15</strain>
    </source>
</reference>
<evidence type="ECO:0000313" key="3">
    <source>
        <dbReference type="EMBL" id="KDQ25404.1"/>
    </source>
</evidence>
<feature type="transmembrane region" description="Helical" evidence="2">
    <location>
        <begin position="190"/>
        <end position="212"/>
    </location>
</feature>
<feature type="transmembrane region" description="Helical" evidence="2">
    <location>
        <begin position="74"/>
        <end position="95"/>
    </location>
</feature>
<accession>A0A067NC41</accession>
<protein>
    <recommendedName>
        <fullName evidence="5">DUF4203 domain-containing protein</fullName>
    </recommendedName>
</protein>
<feature type="transmembrane region" description="Helical" evidence="2">
    <location>
        <begin position="107"/>
        <end position="125"/>
    </location>
</feature>
<evidence type="ECO:0008006" key="5">
    <source>
        <dbReference type="Google" id="ProtNLM"/>
    </source>
</evidence>
<proteinExistence type="predicted"/>
<feature type="region of interest" description="Disordered" evidence="1">
    <location>
        <begin position="508"/>
        <end position="532"/>
    </location>
</feature>
<sequence>MSSESYNLQYLLHNTPFLLAYSLPLLLVSLILTFTGSFLTLDRTRSFPQKYQPIPGSFGTQNSRKQLWILEGGVGGLAIGFLFGVQLSTLLALLIPSVTSSSRLGNGSFLAIWIISSVLTTLLAGRWRSYRPSQLTRSTTSSMLATGLSILIHPNLVTRQIFVGILTPFMLISSLLPLPRHRRITLRFCAATAGSFGLTLSTALLAHIPAWANCWERLWVHADIEWGTSHEKGLSAMFCLCIVIGVVVDWFLRRKFGECPDEKWDSYLADYASNLPNRADRAGSFQPLTTFWERTFGAKKEPEIIFPPTSGTPDLKSPQGFDVSVPSLHKHDDVLSLPKSPGFLRKARSQTRFSPGAKRREAVKFRPMGELSSDSEHEGDSFPRRPWLKHNSTTSTDATLVDAKQGGSKSRGFDPKGLDYDEELAKLQALGKARDIQEGSIPEHSDHEDEQPAKSTGASSATSHTAVAQLSPSASSHPAHTPLAPVPATPSLIMALDRVAIAQRQAFGGNVTSPTPKADGLPRASLPPSADHLPLEGRAVHTGRWQDFWREVDDKARQ</sequence>
<gene>
    <name evidence="3" type="ORF">PLEOSDRAFT_1045569</name>
</gene>
<dbReference type="AlphaFoldDB" id="A0A067NC41"/>
<evidence type="ECO:0000256" key="1">
    <source>
        <dbReference type="SAM" id="MobiDB-lite"/>
    </source>
</evidence>
<evidence type="ECO:0000313" key="4">
    <source>
        <dbReference type="Proteomes" id="UP000027073"/>
    </source>
</evidence>
<dbReference type="Proteomes" id="UP000027073">
    <property type="component" value="Unassembled WGS sequence"/>
</dbReference>
<dbReference type="HOGENOM" id="CLU_033738_0_0_1"/>
<keyword evidence="2" id="KW-0472">Membrane</keyword>
<feature type="transmembrane region" description="Helical" evidence="2">
    <location>
        <begin position="20"/>
        <end position="41"/>
    </location>
</feature>
<feature type="transmembrane region" description="Helical" evidence="2">
    <location>
        <begin position="232"/>
        <end position="252"/>
    </location>
</feature>
<feature type="region of interest" description="Disordered" evidence="1">
    <location>
        <begin position="440"/>
        <end position="485"/>
    </location>
</feature>
<organism evidence="3 4">
    <name type="scientific">Pleurotus ostreatus (strain PC15)</name>
    <name type="common">Oyster mushroom</name>
    <dbReference type="NCBI Taxonomy" id="1137138"/>
    <lineage>
        <taxon>Eukaryota</taxon>
        <taxon>Fungi</taxon>
        <taxon>Dikarya</taxon>
        <taxon>Basidiomycota</taxon>
        <taxon>Agaricomycotina</taxon>
        <taxon>Agaricomycetes</taxon>
        <taxon>Agaricomycetidae</taxon>
        <taxon>Agaricales</taxon>
        <taxon>Pleurotineae</taxon>
        <taxon>Pleurotaceae</taxon>
        <taxon>Pleurotus</taxon>
    </lineage>
</organism>
<name>A0A067NC41_PLEO1</name>
<evidence type="ECO:0000256" key="2">
    <source>
        <dbReference type="SAM" id="Phobius"/>
    </source>
</evidence>
<feature type="compositionally biased region" description="Low complexity" evidence="1">
    <location>
        <begin position="453"/>
        <end position="483"/>
    </location>
</feature>
<keyword evidence="2" id="KW-0812">Transmembrane</keyword>
<feature type="transmembrane region" description="Helical" evidence="2">
    <location>
        <begin position="160"/>
        <end position="178"/>
    </location>
</feature>
<dbReference type="VEuPathDB" id="FungiDB:PLEOSDRAFT_1045569"/>
<keyword evidence="2" id="KW-1133">Transmembrane helix</keyword>
<dbReference type="EMBL" id="KL198010">
    <property type="protein sequence ID" value="KDQ25404.1"/>
    <property type="molecule type" value="Genomic_DNA"/>
</dbReference>
<feature type="region of interest" description="Disordered" evidence="1">
    <location>
        <begin position="346"/>
        <end position="418"/>
    </location>
</feature>
<dbReference type="OrthoDB" id="3364886at2759"/>
<feature type="compositionally biased region" description="Basic and acidic residues" evidence="1">
    <location>
        <begin position="374"/>
        <end position="383"/>
    </location>
</feature>
<dbReference type="InParanoid" id="A0A067NC41"/>
<feature type="compositionally biased region" description="Basic and acidic residues" evidence="1">
    <location>
        <begin position="440"/>
        <end position="452"/>
    </location>
</feature>